<reference evidence="2 3" key="1">
    <citation type="submission" date="2018-03" db="EMBL/GenBank/DDBJ databases">
        <title>Genome sequencing of Simplicispira sp.</title>
        <authorList>
            <person name="Kim S.-J."/>
            <person name="Heo J."/>
            <person name="Kwon S.-W."/>
        </authorList>
    </citation>
    <scope>NUCLEOTIDE SEQUENCE [LARGE SCALE GENOMIC DNA]</scope>
    <source>
        <strain evidence="2 3">SC1-8</strain>
        <plasmid evidence="2 3">unnamed2</plasmid>
    </source>
</reference>
<dbReference type="KEGG" id="simp:C6571_19005"/>
<name>A0A2S0N6E4_9BURK</name>
<evidence type="ECO:0000259" key="1">
    <source>
        <dbReference type="Pfam" id="PF19993"/>
    </source>
</evidence>
<geneLocation type="plasmid" evidence="2 3">
    <name>unnamed2</name>
</geneLocation>
<dbReference type="RefSeq" id="WP_106448473.1">
    <property type="nucleotide sequence ID" value="NZ_CP027671.1"/>
</dbReference>
<organism evidence="2 3">
    <name type="scientific">Simplicispira suum</name>
    <dbReference type="NCBI Taxonomy" id="2109915"/>
    <lineage>
        <taxon>Bacteria</taxon>
        <taxon>Pseudomonadati</taxon>
        <taxon>Pseudomonadota</taxon>
        <taxon>Betaproteobacteria</taxon>
        <taxon>Burkholderiales</taxon>
        <taxon>Comamonadaceae</taxon>
        <taxon>Simplicispira</taxon>
    </lineage>
</organism>
<keyword evidence="2" id="KW-0614">Plasmid</keyword>
<keyword evidence="3" id="KW-1185">Reference proteome</keyword>
<evidence type="ECO:0000313" key="3">
    <source>
        <dbReference type="Proteomes" id="UP000239326"/>
    </source>
</evidence>
<dbReference type="AlphaFoldDB" id="A0A2S0N6E4"/>
<dbReference type="Pfam" id="PF19993">
    <property type="entry name" value="DO-GTPase2"/>
    <property type="match status" value="1"/>
</dbReference>
<sequence length="344" mass="37719">MVEEEVDTVQCDNPDCKVAQDGRCIEGQDLAACTHYGKALVIVDRPTSMAATKPTPGVRLPSAEALARSQAQVLLRNQPCNVIALVGPFDSGKTSLIAGAYDLFQHGPVGGFTFAGSSTLHSFELACHDTRRASKRKKPKMERTQGGDATYFHLDLVASGCHDKRAALLANRAGEDYMDAQSDPALANDFVELHRADVLTVLADGERLLDLGLRHQVRDDICLTLRAFQEAGATRPWQRLAVVLTKLDAVLKDEAKTERVLQFFEGIVHDVRDQFSEHFIEIQSFRVAASPQSAKAARGTGMVELLHYWMSDPACLHPTKVPAVIPIAARSFGRLRPRARADHE</sequence>
<feature type="domain" description="Double-GTPase 2" evidence="1">
    <location>
        <begin position="81"/>
        <end position="310"/>
    </location>
</feature>
<dbReference type="EMBL" id="CP027671">
    <property type="protein sequence ID" value="AVO43531.1"/>
    <property type="molecule type" value="Genomic_DNA"/>
</dbReference>
<dbReference type="InterPro" id="IPR045528">
    <property type="entry name" value="DO-GTPase2"/>
</dbReference>
<proteinExistence type="predicted"/>
<accession>A0A2S0N6E4</accession>
<dbReference type="Proteomes" id="UP000239326">
    <property type="component" value="Plasmid unnamed2"/>
</dbReference>
<dbReference type="OrthoDB" id="9131954at2"/>
<evidence type="ECO:0000313" key="2">
    <source>
        <dbReference type="EMBL" id="AVO43531.1"/>
    </source>
</evidence>
<protein>
    <recommendedName>
        <fullName evidence="1">Double-GTPase 2 domain-containing protein</fullName>
    </recommendedName>
</protein>
<gene>
    <name evidence="2" type="ORF">C6571_19005</name>
</gene>